<feature type="domain" description="Chitin-binding type-2" evidence="2">
    <location>
        <begin position="22"/>
        <end position="78"/>
    </location>
</feature>
<dbReference type="PROSITE" id="PS50940">
    <property type="entry name" value="CHIT_BIND_II"/>
    <property type="match status" value="1"/>
</dbReference>
<dbReference type="Proteomes" id="UP000682733">
    <property type="component" value="Unassembled WGS sequence"/>
</dbReference>
<dbReference type="AlphaFoldDB" id="A0A816ECI6"/>
<reference evidence="4" key="1">
    <citation type="submission" date="2021-02" db="EMBL/GenBank/DDBJ databases">
        <authorList>
            <person name="Nowell W R."/>
        </authorList>
    </citation>
    <scope>NUCLEOTIDE SEQUENCE</scope>
</reference>
<dbReference type="EMBL" id="CAJNOK010028084">
    <property type="protein sequence ID" value="CAF1430220.1"/>
    <property type="molecule type" value="Genomic_DNA"/>
</dbReference>
<proteinExistence type="predicted"/>
<evidence type="ECO:0000256" key="1">
    <source>
        <dbReference type="SAM" id="SignalP"/>
    </source>
</evidence>
<dbReference type="SUPFAM" id="SSF57625">
    <property type="entry name" value="Invertebrate chitin-binding proteins"/>
    <property type="match status" value="1"/>
</dbReference>
<evidence type="ECO:0000313" key="7">
    <source>
        <dbReference type="Proteomes" id="UP000663829"/>
    </source>
</evidence>
<dbReference type="GO" id="GO:0008061">
    <property type="term" value="F:chitin binding"/>
    <property type="evidence" value="ECO:0007669"/>
    <property type="project" value="InterPro"/>
</dbReference>
<protein>
    <recommendedName>
        <fullName evidence="2">Chitin-binding type-2 domain-containing protein</fullName>
    </recommendedName>
</protein>
<dbReference type="InterPro" id="IPR002557">
    <property type="entry name" value="Chitin-bd_dom"/>
</dbReference>
<dbReference type="Proteomes" id="UP000663829">
    <property type="component" value="Unassembled WGS sequence"/>
</dbReference>
<dbReference type="PROSITE" id="PS51257">
    <property type="entry name" value="PROKAR_LIPOPROTEIN"/>
    <property type="match status" value="1"/>
</dbReference>
<dbReference type="Gene3D" id="2.170.140.10">
    <property type="entry name" value="Chitin binding domain"/>
    <property type="match status" value="1"/>
</dbReference>
<name>A0A816ECI6_9BILA</name>
<dbReference type="EMBL" id="CAJOBC010118907">
    <property type="protein sequence ID" value="CAF4565151.1"/>
    <property type="molecule type" value="Genomic_DNA"/>
</dbReference>
<comment type="caution">
    <text evidence="4">The sequence shown here is derived from an EMBL/GenBank/DDBJ whole genome shotgun (WGS) entry which is preliminary data.</text>
</comment>
<evidence type="ECO:0000313" key="3">
    <source>
        <dbReference type="EMBL" id="CAF1430220.1"/>
    </source>
</evidence>
<feature type="chain" id="PRO_5035609106" description="Chitin-binding type-2 domain-containing protein" evidence="1">
    <location>
        <begin position="20"/>
        <end position="78"/>
    </location>
</feature>
<dbReference type="Proteomes" id="UP000681722">
    <property type="component" value="Unassembled WGS sequence"/>
</dbReference>
<evidence type="ECO:0000259" key="2">
    <source>
        <dbReference type="PROSITE" id="PS50940"/>
    </source>
</evidence>
<accession>A0A816ECI6</accession>
<evidence type="ECO:0000313" key="4">
    <source>
        <dbReference type="EMBL" id="CAF1645983.1"/>
    </source>
</evidence>
<dbReference type="GO" id="GO:0005576">
    <property type="term" value="C:extracellular region"/>
    <property type="evidence" value="ECO:0007669"/>
    <property type="project" value="InterPro"/>
</dbReference>
<dbReference type="EMBL" id="CAJNOQ010049266">
    <property type="protein sequence ID" value="CAF1645983.1"/>
    <property type="molecule type" value="Genomic_DNA"/>
</dbReference>
<gene>
    <name evidence="4" type="ORF">GPM918_LOCUS45229</name>
    <name evidence="3" type="ORF">OVA965_LOCUS34013</name>
    <name evidence="6" type="ORF">SRO942_LOCUS47549</name>
    <name evidence="5" type="ORF">TMI583_LOCUS34923</name>
</gene>
<keyword evidence="1" id="KW-0732">Signal</keyword>
<evidence type="ECO:0000313" key="5">
    <source>
        <dbReference type="EMBL" id="CAF4228467.1"/>
    </source>
</evidence>
<dbReference type="EMBL" id="CAJOBA010049868">
    <property type="protein sequence ID" value="CAF4228467.1"/>
    <property type="molecule type" value="Genomic_DNA"/>
</dbReference>
<evidence type="ECO:0000313" key="6">
    <source>
        <dbReference type="EMBL" id="CAF4565151.1"/>
    </source>
</evidence>
<dbReference type="Proteomes" id="UP000677228">
    <property type="component" value="Unassembled WGS sequence"/>
</dbReference>
<organism evidence="4 7">
    <name type="scientific">Didymodactylos carnosus</name>
    <dbReference type="NCBI Taxonomy" id="1234261"/>
    <lineage>
        <taxon>Eukaryota</taxon>
        <taxon>Metazoa</taxon>
        <taxon>Spiralia</taxon>
        <taxon>Gnathifera</taxon>
        <taxon>Rotifera</taxon>
        <taxon>Eurotatoria</taxon>
        <taxon>Bdelloidea</taxon>
        <taxon>Philodinida</taxon>
        <taxon>Philodinidae</taxon>
        <taxon>Didymodactylos</taxon>
    </lineage>
</organism>
<dbReference type="OrthoDB" id="6112160at2759"/>
<dbReference type="SMART" id="SM00494">
    <property type="entry name" value="ChtBD2"/>
    <property type="match status" value="1"/>
</dbReference>
<feature type="signal peptide" evidence="1">
    <location>
        <begin position="1"/>
        <end position="19"/>
    </location>
</feature>
<dbReference type="Pfam" id="PF01607">
    <property type="entry name" value="CBM_14"/>
    <property type="match status" value="1"/>
</dbReference>
<keyword evidence="7" id="KW-1185">Reference proteome</keyword>
<sequence>MKISLIFVSILLIISYVHSSSAISCTLEQEGELLTNPDDNNSFYQCTNGNMVFQKCPSTLVWVQYYKRCDWKEPEGIV</sequence>
<dbReference type="InterPro" id="IPR036508">
    <property type="entry name" value="Chitin-bd_dom_sf"/>
</dbReference>